<dbReference type="Gene3D" id="1.10.10.60">
    <property type="entry name" value="Homeodomain-like"/>
    <property type="match status" value="1"/>
</dbReference>
<evidence type="ECO:0000259" key="4">
    <source>
        <dbReference type="PROSITE" id="PS01124"/>
    </source>
</evidence>
<reference evidence="5 6" key="1">
    <citation type="submission" date="2018-08" db="EMBL/GenBank/DDBJ databases">
        <title>A genome reference for cultivated species of the human gut microbiota.</title>
        <authorList>
            <person name="Zou Y."/>
            <person name="Xue W."/>
            <person name="Luo G."/>
        </authorList>
    </citation>
    <scope>NUCLEOTIDE SEQUENCE [LARGE SCALE GENOMIC DNA]</scope>
    <source>
        <strain evidence="5 6">AM07-24</strain>
    </source>
</reference>
<dbReference type="Proteomes" id="UP000284841">
    <property type="component" value="Unassembled WGS sequence"/>
</dbReference>
<dbReference type="GO" id="GO:0003700">
    <property type="term" value="F:DNA-binding transcription factor activity"/>
    <property type="evidence" value="ECO:0007669"/>
    <property type="project" value="InterPro"/>
</dbReference>
<dbReference type="PROSITE" id="PS00041">
    <property type="entry name" value="HTH_ARAC_FAMILY_1"/>
    <property type="match status" value="1"/>
</dbReference>
<dbReference type="Pfam" id="PF12833">
    <property type="entry name" value="HTH_18"/>
    <property type="match status" value="1"/>
</dbReference>
<comment type="caution">
    <text evidence="5">The sequence shown here is derived from an EMBL/GenBank/DDBJ whole genome shotgun (WGS) entry which is preliminary data.</text>
</comment>
<evidence type="ECO:0000313" key="5">
    <source>
        <dbReference type="EMBL" id="RHJ83733.1"/>
    </source>
</evidence>
<dbReference type="GeneID" id="83003596"/>
<dbReference type="Pfam" id="PF20240">
    <property type="entry name" value="DUF6597"/>
    <property type="match status" value="1"/>
</dbReference>
<dbReference type="SUPFAM" id="SSF46689">
    <property type="entry name" value="Homeodomain-like"/>
    <property type="match status" value="1"/>
</dbReference>
<dbReference type="GO" id="GO:0043565">
    <property type="term" value="F:sequence-specific DNA binding"/>
    <property type="evidence" value="ECO:0007669"/>
    <property type="project" value="InterPro"/>
</dbReference>
<feature type="domain" description="HTH araC/xylS-type" evidence="4">
    <location>
        <begin position="166"/>
        <end position="266"/>
    </location>
</feature>
<keyword evidence="6" id="KW-1185">Reference proteome</keyword>
<dbReference type="PANTHER" id="PTHR43280">
    <property type="entry name" value="ARAC-FAMILY TRANSCRIPTIONAL REGULATOR"/>
    <property type="match status" value="1"/>
</dbReference>
<dbReference type="RefSeq" id="WP_067535153.1">
    <property type="nucleotide sequence ID" value="NZ_AP025567.1"/>
</dbReference>
<keyword evidence="1" id="KW-0805">Transcription regulation</keyword>
<dbReference type="PANTHER" id="PTHR43280:SF2">
    <property type="entry name" value="HTH-TYPE TRANSCRIPTIONAL REGULATOR EXSA"/>
    <property type="match status" value="1"/>
</dbReference>
<dbReference type="InterPro" id="IPR018062">
    <property type="entry name" value="HTH_AraC-typ_CS"/>
</dbReference>
<dbReference type="InterPro" id="IPR046532">
    <property type="entry name" value="DUF6597"/>
</dbReference>
<dbReference type="STRING" id="1776384.GCA_900086585_01213"/>
<keyword evidence="3" id="KW-0804">Transcription</keyword>
<dbReference type="AlphaFoldDB" id="A0A415DUF5"/>
<accession>A0A415DUF5</accession>
<gene>
    <name evidence="5" type="ORF">DW099_18600</name>
</gene>
<evidence type="ECO:0000313" key="6">
    <source>
        <dbReference type="Proteomes" id="UP000284841"/>
    </source>
</evidence>
<organism evidence="5 6">
    <name type="scientific">Emergencia timonensis</name>
    <dbReference type="NCBI Taxonomy" id="1776384"/>
    <lineage>
        <taxon>Bacteria</taxon>
        <taxon>Bacillati</taxon>
        <taxon>Bacillota</taxon>
        <taxon>Clostridia</taxon>
        <taxon>Peptostreptococcales</taxon>
        <taxon>Anaerovoracaceae</taxon>
        <taxon>Emergencia</taxon>
    </lineage>
</organism>
<dbReference type="SMART" id="SM00342">
    <property type="entry name" value="HTH_ARAC"/>
    <property type="match status" value="1"/>
</dbReference>
<proteinExistence type="predicted"/>
<name>A0A415DUF5_9FIRM</name>
<evidence type="ECO:0000256" key="2">
    <source>
        <dbReference type="ARBA" id="ARBA00023125"/>
    </source>
</evidence>
<sequence length="277" mass="31625">MISRKSLKDISESRTKLIEGEGFVYLLPCEPLRNFLSNFTISFPREAGISDNYTIMPHGSVTLVLFKDTSGLHSFLFGPTTKPQRVGDIANTCSAIFIIEFQPAGFYPFSNISQKELTDKILPFSSVDDLLDQTIRRIFTNTSSVDELLPALEKFLVASIRFQYPEELSLTVKTIIQTEGIITSTELSNQAFYSSRHLNRLFNLYLGMSMKSFSRLVRINKSIQLLNESTNTLARICEKLGYYDVSHFVKDFRMVCGITPQEYRNKMSDFYSEIAKF</sequence>
<dbReference type="EMBL" id="QRMS01000008">
    <property type="protein sequence ID" value="RHJ83733.1"/>
    <property type="molecule type" value="Genomic_DNA"/>
</dbReference>
<dbReference type="OrthoDB" id="9805644at2"/>
<evidence type="ECO:0000256" key="1">
    <source>
        <dbReference type="ARBA" id="ARBA00023015"/>
    </source>
</evidence>
<dbReference type="InterPro" id="IPR018060">
    <property type="entry name" value="HTH_AraC"/>
</dbReference>
<dbReference type="PROSITE" id="PS01124">
    <property type="entry name" value="HTH_ARAC_FAMILY_2"/>
    <property type="match status" value="1"/>
</dbReference>
<dbReference type="InterPro" id="IPR009057">
    <property type="entry name" value="Homeodomain-like_sf"/>
</dbReference>
<keyword evidence="2" id="KW-0238">DNA-binding</keyword>
<evidence type="ECO:0000256" key="3">
    <source>
        <dbReference type="ARBA" id="ARBA00023163"/>
    </source>
</evidence>
<protein>
    <submittedName>
        <fullName evidence="5">AraC family transcriptional regulator</fullName>
    </submittedName>
</protein>